<proteinExistence type="predicted"/>
<keyword evidence="2" id="KW-1185">Reference proteome</keyword>
<accession>A0ACA9RC88</accession>
<reference evidence="1" key="1">
    <citation type="submission" date="2021-06" db="EMBL/GenBank/DDBJ databases">
        <authorList>
            <person name="Kallberg Y."/>
            <person name="Tangrot J."/>
            <person name="Rosling A."/>
        </authorList>
    </citation>
    <scope>NUCLEOTIDE SEQUENCE</scope>
    <source>
        <strain evidence="1">MA461A</strain>
    </source>
</reference>
<name>A0ACA9RC88_9GLOM</name>
<gene>
    <name evidence="1" type="ORF">RPERSI_LOCUS18144</name>
</gene>
<protein>
    <submittedName>
        <fullName evidence="1">24188_t:CDS:1</fullName>
    </submittedName>
</protein>
<dbReference type="EMBL" id="CAJVQC010047589">
    <property type="protein sequence ID" value="CAG8784958.1"/>
    <property type="molecule type" value="Genomic_DNA"/>
</dbReference>
<evidence type="ECO:0000313" key="1">
    <source>
        <dbReference type="EMBL" id="CAG8784958.1"/>
    </source>
</evidence>
<feature type="non-terminal residue" evidence="1">
    <location>
        <position position="41"/>
    </location>
</feature>
<comment type="caution">
    <text evidence="1">The sequence shown here is derived from an EMBL/GenBank/DDBJ whole genome shotgun (WGS) entry which is preliminary data.</text>
</comment>
<feature type="non-terminal residue" evidence="1">
    <location>
        <position position="1"/>
    </location>
</feature>
<evidence type="ECO:0000313" key="2">
    <source>
        <dbReference type="Proteomes" id="UP000789920"/>
    </source>
</evidence>
<dbReference type="Proteomes" id="UP000789920">
    <property type="component" value="Unassembled WGS sequence"/>
</dbReference>
<organism evidence="1 2">
    <name type="scientific">Racocetra persica</name>
    <dbReference type="NCBI Taxonomy" id="160502"/>
    <lineage>
        <taxon>Eukaryota</taxon>
        <taxon>Fungi</taxon>
        <taxon>Fungi incertae sedis</taxon>
        <taxon>Mucoromycota</taxon>
        <taxon>Glomeromycotina</taxon>
        <taxon>Glomeromycetes</taxon>
        <taxon>Diversisporales</taxon>
        <taxon>Gigasporaceae</taxon>
        <taxon>Racocetra</taxon>
    </lineage>
</organism>
<sequence length="41" mass="4671">SFDDDETEISIAKVSSIPKTKNNRLILLDVIVSQKINLERQ</sequence>